<dbReference type="InterPro" id="IPR011990">
    <property type="entry name" value="TPR-like_helical_dom_sf"/>
</dbReference>
<feature type="chain" id="PRO_5004025561" evidence="3">
    <location>
        <begin position="26"/>
        <end position="448"/>
    </location>
</feature>
<dbReference type="PROSITE" id="PS51724">
    <property type="entry name" value="SPOR"/>
    <property type="match status" value="1"/>
</dbReference>
<comment type="caution">
    <text evidence="5">The sequence shown here is derived from an EMBL/GenBank/DDBJ whole genome shotgun (WGS) entry which is preliminary data.</text>
</comment>
<dbReference type="InterPro" id="IPR019734">
    <property type="entry name" value="TPR_rpt"/>
</dbReference>
<evidence type="ECO:0000256" key="3">
    <source>
        <dbReference type="SAM" id="SignalP"/>
    </source>
</evidence>
<dbReference type="InterPro" id="IPR036680">
    <property type="entry name" value="SPOR-like_sf"/>
</dbReference>
<dbReference type="Pfam" id="PF05036">
    <property type="entry name" value="SPOR"/>
    <property type="match status" value="1"/>
</dbReference>
<accession>M2S9C9</accession>
<dbReference type="Pfam" id="PF14559">
    <property type="entry name" value="TPR_19"/>
    <property type="match status" value="1"/>
</dbReference>
<feature type="repeat" description="TPR" evidence="1">
    <location>
        <begin position="104"/>
        <end position="137"/>
    </location>
</feature>
<sequence length="448" mass="46746">MPKFGSRIAALTAVHIAVLLLAACAGGTPGPTTLGEAPATRALIERTLAEREARMTRPSPFENRGAAGSAHRFAENAEKARIAGNFDEAAALAERAIAADPRAAGARLTLAQAYFSGGRFRSARQAYADLIALAPQDPELKIGAAIAALALGDTADARSLLAAAGPISARVADIGLAEVLLGDISQGLATLEGAVRSGASTARTRQNLALAMALAGRWNDARATAAIDLPPQQVEKRVAAWAALAVSDDSAWRTVTLLGISPQTVDPGRPLELAYAPEDTRIAAASPEDRPRAAVEAVVTSAELPVPAPAPEPRETNSAPDAFVRTGEAAPLRPRRSQAASKPSRARAQNGTAARIALPTAAQAGEWLVQLGSYMNAEDARSNWQVLKSRSAFLADYTAMRSRTHIDGTTYYRLSVGRFDSVSDAQTLCRAVKAAGDGCFVRAGKFNS</sequence>
<dbReference type="Gene3D" id="1.25.40.10">
    <property type="entry name" value="Tetratricopeptide repeat domain"/>
    <property type="match status" value="1"/>
</dbReference>
<dbReference type="PATRIC" id="fig|1234595.3.peg.2647"/>
<feature type="signal peptide" evidence="3">
    <location>
        <begin position="1"/>
        <end position="25"/>
    </location>
</feature>
<evidence type="ECO:0000313" key="6">
    <source>
        <dbReference type="Proteomes" id="UP000011717"/>
    </source>
</evidence>
<protein>
    <submittedName>
        <fullName evidence="5">Sporulation domain protein</fullName>
    </submittedName>
</protein>
<name>M2S9C9_9SPHN</name>
<reference evidence="5 6" key="1">
    <citation type="journal article" date="2013" name="Genome Announc.">
        <title>Draft Genome Sequence of Strain JLT2015T, Belonging to the Family Sphingomonadaceae of the Alphaproteobacteria.</title>
        <authorList>
            <person name="Tang K."/>
            <person name="Liu K."/>
            <person name="Li S."/>
            <person name="Jiao N."/>
        </authorList>
    </citation>
    <scope>NUCLEOTIDE SEQUENCE [LARGE SCALE GENOMIC DNA]</scope>
    <source>
        <strain evidence="5 6">JLT2015</strain>
    </source>
</reference>
<organism evidence="5 6">
    <name type="scientific">Pacificimonas flava</name>
    <dbReference type="NCBI Taxonomy" id="1234595"/>
    <lineage>
        <taxon>Bacteria</taxon>
        <taxon>Pseudomonadati</taxon>
        <taxon>Pseudomonadota</taxon>
        <taxon>Alphaproteobacteria</taxon>
        <taxon>Sphingomonadales</taxon>
        <taxon>Sphingosinicellaceae</taxon>
        <taxon>Pacificimonas</taxon>
    </lineage>
</organism>
<dbReference type="SUPFAM" id="SSF48452">
    <property type="entry name" value="TPR-like"/>
    <property type="match status" value="1"/>
</dbReference>
<dbReference type="EMBL" id="AMRV01000011">
    <property type="protein sequence ID" value="EMD81990.1"/>
    <property type="molecule type" value="Genomic_DNA"/>
</dbReference>
<dbReference type="Proteomes" id="UP000011717">
    <property type="component" value="Unassembled WGS sequence"/>
</dbReference>
<dbReference type="AlphaFoldDB" id="M2S9C9"/>
<feature type="domain" description="SPOR" evidence="4">
    <location>
        <begin position="361"/>
        <end position="447"/>
    </location>
</feature>
<keyword evidence="3" id="KW-0732">Signal</keyword>
<evidence type="ECO:0000259" key="4">
    <source>
        <dbReference type="PROSITE" id="PS51724"/>
    </source>
</evidence>
<dbReference type="GO" id="GO:0042834">
    <property type="term" value="F:peptidoglycan binding"/>
    <property type="evidence" value="ECO:0007669"/>
    <property type="project" value="InterPro"/>
</dbReference>
<gene>
    <name evidence="5" type="ORF">C725_2646</name>
</gene>
<dbReference type="RefSeq" id="WP_008603610.1">
    <property type="nucleotide sequence ID" value="NZ_AMRV01000011.1"/>
</dbReference>
<dbReference type="InterPro" id="IPR007730">
    <property type="entry name" value="SPOR-like_dom"/>
</dbReference>
<evidence type="ECO:0000256" key="1">
    <source>
        <dbReference type="PROSITE-ProRule" id="PRU00339"/>
    </source>
</evidence>
<evidence type="ECO:0000256" key="2">
    <source>
        <dbReference type="SAM" id="MobiDB-lite"/>
    </source>
</evidence>
<evidence type="ECO:0000313" key="5">
    <source>
        <dbReference type="EMBL" id="EMD81990.1"/>
    </source>
</evidence>
<dbReference type="PROSITE" id="PS50005">
    <property type="entry name" value="TPR"/>
    <property type="match status" value="1"/>
</dbReference>
<dbReference type="PROSITE" id="PS51257">
    <property type="entry name" value="PROKAR_LIPOPROTEIN"/>
    <property type="match status" value="1"/>
</dbReference>
<dbReference type="OrthoDB" id="7388953at2"/>
<dbReference type="Gene3D" id="3.30.70.1070">
    <property type="entry name" value="Sporulation related repeat"/>
    <property type="match status" value="1"/>
</dbReference>
<keyword evidence="6" id="KW-1185">Reference proteome</keyword>
<keyword evidence="1" id="KW-0802">TPR repeat</keyword>
<proteinExistence type="predicted"/>
<feature type="region of interest" description="Disordered" evidence="2">
    <location>
        <begin position="304"/>
        <end position="353"/>
    </location>
</feature>
<dbReference type="SUPFAM" id="SSF110997">
    <property type="entry name" value="Sporulation related repeat"/>
    <property type="match status" value="1"/>
</dbReference>